<feature type="domain" description="TPM" evidence="4">
    <location>
        <begin position="31"/>
        <end position="149"/>
    </location>
</feature>
<feature type="compositionally biased region" description="Low complexity" evidence="1">
    <location>
        <begin position="247"/>
        <end position="258"/>
    </location>
</feature>
<keyword evidence="2" id="KW-0812">Transmembrane</keyword>
<evidence type="ECO:0000259" key="4">
    <source>
        <dbReference type="Pfam" id="PF04536"/>
    </source>
</evidence>
<feature type="region of interest" description="Disordered" evidence="1">
    <location>
        <begin position="227"/>
        <end position="258"/>
    </location>
</feature>
<dbReference type="Pfam" id="PF04536">
    <property type="entry name" value="TPM_phosphatase"/>
    <property type="match status" value="1"/>
</dbReference>
<evidence type="ECO:0000256" key="2">
    <source>
        <dbReference type="SAM" id="Phobius"/>
    </source>
</evidence>
<keyword evidence="6" id="KW-1185">Reference proteome</keyword>
<feature type="compositionally biased region" description="Gly residues" evidence="1">
    <location>
        <begin position="235"/>
        <end position="246"/>
    </location>
</feature>
<evidence type="ECO:0000313" key="6">
    <source>
        <dbReference type="Proteomes" id="UP000640786"/>
    </source>
</evidence>
<name>A0ABR8R8B7_9BACI</name>
<dbReference type="InterPro" id="IPR007621">
    <property type="entry name" value="TPM_dom"/>
</dbReference>
<dbReference type="Gene3D" id="3.10.310.50">
    <property type="match status" value="1"/>
</dbReference>
<keyword evidence="3" id="KW-0732">Signal</keyword>
<keyword evidence="2" id="KW-0472">Membrane</keyword>
<sequence length="258" mass="28231">MVKKHSILLLTLFLLLFPLGLTQAADTKQRVFDDAGILSASEVEALEILSSEYSEKNETDFVFLTTNGADDKGIETYVEDFADSTGIGYRKHNGSAALVGIDMINRDVTLRGFDKAEEYLDDERMDLLRDKIKPALSAGNYYEAFREFIITSDKYMEYRPGVNPESILFKWWFQVGASLALGGIIVGIMAFNSGGRVTVNSQTYFEANNSRVTSKRDVFVNQTVSKIKKPTNNNSGGGSSGGGVTSGGRSFSGSSGKF</sequence>
<proteinExistence type="predicted"/>
<dbReference type="Proteomes" id="UP000640786">
    <property type="component" value="Unassembled WGS sequence"/>
</dbReference>
<dbReference type="RefSeq" id="WP_154311572.1">
    <property type="nucleotide sequence ID" value="NZ_JACSQO010000003.1"/>
</dbReference>
<dbReference type="EMBL" id="JACSQO010000003">
    <property type="protein sequence ID" value="MBD7944040.1"/>
    <property type="molecule type" value="Genomic_DNA"/>
</dbReference>
<gene>
    <name evidence="5" type="ORF">H9650_07900</name>
</gene>
<feature type="signal peptide" evidence="3">
    <location>
        <begin position="1"/>
        <end position="24"/>
    </location>
</feature>
<feature type="chain" id="PRO_5045282447" evidence="3">
    <location>
        <begin position="25"/>
        <end position="258"/>
    </location>
</feature>
<keyword evidence="2" id="KW-1133">Transmembrane helix</keyword>
<evidence type="ECO:0000256" key="1">
    <source>
        <dbReference type="SAM" id="MobiDB-lite"/>
    </source>
</evidence>
<protein>
    <submittedName>
        <fullName evidence="5">TPM domain-containing protein</fullName>
    </submittedName>
</protein>
<accession>A0ABR8R8B7</accession>
<feature type="transmembrane region" description="Helical" evidence="2">
    <location>
        <begin position="171"/>
        <end position="191"/>
    </location>
</feature>
<comment type="caution">
    <text evidence="5">The sequence shown here is derived from an EMBL/GenBank/DDBJ whole genome shotgun (WGS) entry which is preliminary data.</text>
</comment>
<organism evidence="5 6">
    <name type="scientific">Psychrobacillus faecigallinarum</name>
    <dbReference type="NCBI Taxonomy" id="2762235"/>
    <lineage>
        <taxon>Bacteria</taxon>
        <taxon>Bacillati</taxon>
        <taxon>Bacillota</taxon>
        <taxon>Bacilli</taxon>
        <taxon>Bacillales</taxon>
        <taxon>Bacillaceae</taxon>
        <taxon>Psychrobacillus</taxon>
    </lineage>
</organism>
<evidence type="ECO:0000256" key="3">
    <source>
        <dbReference type="SAM" id="SignalP"/>
    </source>
</evidence>
<evidence type="ECO:0000313" key="5">
    <source>
        <dbReference type="EMBL" id="MBD7944040.1"/>
    </source>
</evidence>
<reference evidence="5 6" key="1">
    <citation type="submission" date="2020-08" db="EMBL/GenBank/DDBJ databases">
        <title>A Genomic Blueprint of the Chicken Gut Microbiome.</title>
        <authorList>
            <person name="Gilroy R."/>
            <person name="Ravi A."/>
            <person name="Getino M."/>
            <person name="Pursley I."/>
            <person name="Horton D.L."/>
            <person name="Alikhan N.-F."/>
            <person name="Baker D."/>
            <person name="Gharbi K."/>
            <person name="Hall N."/>
            <person name="Watson M."/>
            <person name="Adriaenssens E.M."/>
            <person name="Foster-Nyarko E."/>
            <person name="Jarju S."/>
            <person name="Secka A."/>
            <person name="Antonio M."/>
            <person name="Oren A."/>
            <person name="Chaudhuri R."/>
            <person name="La Ragione R.M."/>
            <person name="Hildebrand F."/>
            <person name="Pallen M.J."/>
        </authorList>
    </citation>
    <scope>NUCLEOTIDE SEQUENCE [LARGE SCALE GENOMIC DNA]</scope>
    <source>
        <strain evidence="5 6">Sa2BUA9</strain>
    </source>
</reference>